<gene>
    <name evidence="2" type="ORF">CB5_LOCUS10388</name>
</gene>
<sequence>MVISENILLILLKEAAIQRVARNRQFCFVRIFWIYNSYRPKQLHHCRGNSSNTWSARDRESGNGDTKNNHSQLFVNSMFLRRGVGEEGEGELPARAAAARAAPCERPAPGARSRPHVLPAVSDPRPPPARALARPRLHLLPPATDPLWAPARAPARSRAPLLHAPFFARPPAPIYNSQRRTGCRTGQTTGREKAECTEKADGMSDRTCNRAREDGEPSNGMCNRVREGGDPSDGTGNRAREGGDLSDGTGNRAREGGDPLDGTGNRAREGGEAPSRRRRGQKDGEGGQRRVIRKNVAVFPKEESDGVAATKGGVGRGGGVGCGAPPYGRADGVAATKGGGGWLRGAAVREGGWRRGYERRWGWLRGAAVREGGERKTRGGLETYRPFISLY</sequence>
<feature type="region of interest" description="Disordered" evidence="1">
    <location>
        <begin position="172"/>
        <end position="291"/>
    </location>
</feature>
<evidence type="ECO:0000313" key="2">
    <source>
        <dbReference type="EMBL" id="CAD1827177.1"/>
    </source>
</evidence>
<protein>
    <submittedName>
        <fullName evidence="2">Uncharacterized protein</fullName>
    </submittedName>
</protein>
<evidence type="ECO:0000256" key="1">
    <source>
        <dbReference type="SAM" id="MobiDB-lite"/>
    </source>
</evidence>
<dbReference type="EMBL" id="LR862146">
    <property type="protein sequence ID" value="CAD1827177.1"/>
    <property type="molecule type" value="Genomic_DNA"/>
</dbReference>
<organism evidence="2">
    <name type="scientific">Ananas comosus var. bracteatus</name>
    <name type="common">red pineapple</name>
    <dbReference type="NCBI Taxonomy" id="296719"/>
    <lineage>
        <taxon>Eukaryota</taxon>
        <taxon>Viridiplantae</taxon>
        <taxon>Streptophyta</taxon>
        <taxon>Embryophyta</taxon>
        <taxon>Tracheophyta</taxon>
        <taxon>Spermatophyta</taxon>
        <taxon>Magnoliopsida</taxon>
        <taxon>Liliopsida</taxon>
        <taxon>Poales</taxon>
        <taxon>Bromeliaceae</taxon>
        <taxon>Bromelioideae</taxon>
        <taxon>Ananas</taxon>
    </lineage>
</organism>
<feature type="compositionally biased region" description="Basic and acidic residues" evidence="1">
    <location>
        <begin position="266"/>
        <end position="288"/>
    </location>
</feature>
<name>A0A6V7P8N6_ANACO</name>
<feature type="compositionally biased region" description="Basic and acidic residues" evidence="1">
    <location>
        <begin position="190"/>
        <end position="215"/>
    </location>
</feature>
<dbReference type="AlphaFoldDB" id="A0A6V7P8N6"/>
<accession>A0A6V7P8N6</accession>
<feature type="region of interest" description="Disordered" evidence="1">
    <location>
        <begin position="46"/>
        <end position="70"/>
    </location>
</feature>
<reference evidence="2" key="1">
    <citation type="submission" date="2020-07" db="EMBL/GenBank/DDBJ databases">
        <authorList>
            <person name="Lin J."/>
        </authorList>
    </citation>
    <scope>NUCLEOTIDE SEQUENCE</scope>
</reference>
<proteinExistence type="predicted"/>
<feature type="region of interest" description="Disordered" evidence="1">
    <location>
        <begin position="105"/>
        <end position="127"/>
    </location>
</feature>
<feature type="compositionally biased region" description="Low complexity" evidence="1">
    <location>
        <begin position="178"/>
        <end position="189"/>
    </location>
</feature>